<dbReference type="RefSeq" id="WP_219780914.1">
    <property type="nucleotide sequence ID" value="NZ_JAHXPT010000014.1"/>
</dbReference>
<evidence type="ECO:0000313" key="2">
    <source>
        <dbReference type="EMBL" id="MBW6411451.1"/>
    </source>
</evidence>
<dbReference type="NCBIfam" id="NF041287">
    <property type="entry name" value="lipo_GerS_rel"/>
    <property type="match status" value="1"/>
</dbReference>
<protein>
    <recommendedName>
        <fullName evidence="4">Membrane associated protein</fullName>
    </recommendedName>
</protein>
<keyword evidence="1" id="KW-0812">Transmembrane</keyword>
<keyword evidence="3" id="KW-1185">Reference proteome</keyword>
<feature type="transmembrane region" description="Helical" evidence="1">
    <location>
        <begin position="12"/>
        <end position="35"/>
    </location>
</feature>
<gene>
    <name evidence="2" type="ORF">KYD98_15275</name>
</gene>
<evidence type="ECO:0000256" key="1">
    <source>
        <dbReference type="SAM" id="Phobius"/>
    </source>
</evidence>
<dbReference type="EMBL" id="JAHXPT010000014">
    <property type="protein sequence ID" value="MBW6411451.1"/>
    <property type="molecule type" value="Genomic_DNA"/>
</dbReference>
<name>A0ABS7AUF5_9CLOT</name>
<dbReference type="Proteomes" id="UP001519921">
    <property type="component" value="Unassembled WGS sequence"/>
</dbReference>
<evidence type="ECO:0008006" key="4">
    <source>
        <dbReference type="Google" id="ProtNLM"/>
    </source>
</evidence>
<keyword evidence="1" id="KW-1133">Transmembrane helix</keyword>
<dbReference type="Gene3D" id="2.50.20.10">
    <property type="entry name" value="Lipoprotein localisation LolA/LolB/LppX"/>
    <property type="match status" value="1"/>
</dbReference>
<accession>A0ABS7AUF5</accession>
<reference evidence="2 3" key="1">
    <citation type="submission" date="2021-07" db="EMBL/GenBank/DDBJ databases">
        <title>Clostridium weizhouense sp. nov., an anaerobic bacterium isolated from activated sludge of Petroleum wastewater.</title>
        <authorList>
            <person name="Li Q."/>
        </authorList>
    </citation>
    <scope>NUCLEOTIDE SEQUENCE [LARGE SCALE GENOMIC DNA]</scope>
    <source>
        <strain evidence="2 3">YB-6</strain>
    </source>
</reference>
<sequence length="209" mass="24532">MKTKKFSIKKNLIVLILLSIPVIIISSIILFRYILCPTNQEIISNLKETKSYSTRVEYIFKNSRGEFKEETTQYYKNDKGLRIEFGQERNHIKVYNAGEIHVKSQDGDEFILDNDIDVVYPLALVDNILSNKLSEDIKEGTKEWGDGNYLEVDLEYNLNNKHFNKGKFYIDKKTKSPILLKIFDDKGKERITIIYKDFKIEKNLSDELF</sequence>
<proteinExistence type="predicted"/>
<organism evidence="2 3">
    <name type="scientific">Clostridium weizhouense</name>
    <dbReference type="NCBI Taxonomy" id="2859781"/>
    <lineage>
        <taxon>Bacteria</taxon>
        <taxon>Bacillati</taxon>
        <taxon>Bacillota</taxon>
        <taxon>Clostridia</taxon>
        <taxon>Eubacteriales</taxon>
        <taxon>Clostridiaceae</taxon>
        <taxon>Clostridium</taxon>
    </lineage>
</organism>
<comment type="caution">
    <text evidence="2">The sequence shown here is derived from an EMBL/GenBank/DDBJ whole genome shotgun (WGS) entry which is preliminary data.</text>
</comment>
<evidence type="ECO:0000313" key="3">
    <source>
        <dbReference type="Proteomes" id="UP001519921"/>
    </source>
</evidence>
<keyword evidence="1" id="KW-0472">Membrane</keyword>